<dbReference type="PANTHER" id="PTHR12835:SF5">
    <property type="entry name" value="BIOTIN--PROTEIN LIGASE"/>
    <property type="match status" value="1"/>
</dbReference>
<dbReference type="PANTHER" id="PTHR12835">
    <property type="entry name" value="BIOTIN PROTEIN LIGASE"/>
    <property type="match status" value="1"/>
</dbReference>
<dbReference type="AlphaFoldDB" id="A0A9K3LEM4"/>
<reference evidence="5" key="1">
    <citation type="journal article" date="2021" name="Sci. Rep.">
        <title>Diploid genomic architecture of Nitzschia inconspicua, an elite biomass production diatom.</title>
        <authorList>
            <person name="Oliver A."/>
            <person name="Podell S."/>
            <person name="Pinowska A."/>
            <person name="Traller J.C."/>
            <person name="Smith S.R."/>
            <person name="McClure R."/>
            <person name="Beliaev A."/>
            <person name="Bohutskyi P."/>
            <person name="Hill E.A."/>
            <person name="Rabines A."/>
            <person name="Zheng H."/>
            <person name="Allen L.Z."/>
            <person name="Kuo A."/>
            <person name="Grigoriev I.V."/>
            <person name="Allen A.E."/>
            <person name="Hazlebeck D."/>
            <person name="Allen E.E."/>
        </authorList>
    </citation>
    <scope>NUCLEOTIDE SEQUENCE</scope>
    <source>
        <strain evidence="5">Hildebrandi</strain>
    </source>
</reference>
<comment type="caution">
    <text evidence="5">The sequence shown here is derived from an EMBL/GenBank/DDBJ whole genome shotgun (WGS) entry which is preliminary data.</text>
</comment>
<evidence type="ECO:0000313" key="5">
    <source>
        <dbReference type="EMBL" id="KAG7361055.1"/>
    </source>
</evidence>
<feature type="domain" description="BPL/LPL catalytic" evidence="4">
    <location>
        <begin position="40"/>
        <end position="237"/>
    </location>
</feature>
<sequence>MASFSSLEDGLETAPGHLSTKGRPKNLQLGTTGTDTVPFDGFMNGHRLCIHHLNCCVDSTQDEAKRRLQDSASTIWESPCHFAVIADNQRNGRGTSGRSWVASPGNLFMTYCLPMDDVPMSKLTLVPLSIGVLVAEVFQTYVDMSSSVSVKWPNDVLVNQKKVAGTLIENCSVFNNKTYWLLIGIGVNLASHPLQLPVETDALSPAREATCLQEHMPAGSVVIPSAVAFGIDLSKRIQELVVQGELGRGGNRSVTSRSVIQRWRSFARMGENHVLRQTGEKVIVVDVEDDGQLRVLGEDGRERLLVSDYFV</sequence>
<dbReference type="PROSITE" id="PS51733">
    <property type="entry name" value="BPL_LPL_CATALYTIC"/>
    <property type="match status" value="1"/>
</dbReference>
<organism evidence="5 6">
    <name type="scientific">Nitzschia inconspicua</name>
    <dbReference type="NCBI Taxonomy" id="303405"/>
    <lineage>
        <taxon>Eukaryota</taxon>
        <taxon>Sar</taxon>
        <taxon>Stramenopiles</taxon>
        <taxon>Ochrophyta</taxon>
        <taxon>Bacillariophyta</taxon>
        <taxon>Bacillariophyceae</taxon>
        <taxon>Bacillariophycidae</taxon>
        <taxon>Bacillariales</taxon>
        <taxon>Bacillariaceae</taxon>
        <taxon>Nitzschia</taxon>
    </lineage>
</organism>
<evidence type="ECO:0000256" key="2">
    <source>
        <dbReference type="ARBA" id="ARBA00022598"/>
    </source>
</evidence>
<name>A0A9K3LEM4_9STRA</name>
<keyword evidence="6" id="KW-1185">Reference proteome</keyword>
<reference evidence="5" key="2">
    <citation type="submission" date="2021-04" db="EMBL/GenBank/DDBJ databases">
        <authorList>
            <person name="Podell S."/>
        </authorList>
    </citation>
    <scope>NUCLEOTIDE SEQUENCE</scope>
    <source>
        <strain evidence="5">Hildebrandi</strain>
    </source>
</reference>
<comment type="similarity">
    <text evidence="1">Belongs to the biotin--protein ligase family.</text>
</comment>
<evidence type="ECO:0000256" key="3">
    <source>
        <dbReference type="SAM" id="MobiDB-lite"/>
    </source>
</evidence>
<feature type="region of interest" description="Disordered" evidence="3">
    <location>
        <begin position="1"/>
        <end position="31"/>
    </location>
</feature>
<proteinExistence type="inferred from homology"/>
<dbReference type="NCBIfam" id="TIGR00121">
    <property type="entry name" value="birA_ligase"/>
    <property type="match status" value="1"/>
</dbReference>
<dbReference type="Proteomes" id="UP000693970">
    <property type="component" value="Unassembled WGS sequence"/>
</dbReference>
<dbReference type="GO" id="GO:0005737">
    <property type="term" value="C:cytoplasm"/>
    <property type="evidence" value="ECO:0007669"/>
    <property type="project" value="TreeGrafter"/>
</dbReference>
<protein>
    <submittedName>
        <fullName evidence="5">Bifunctional biotin-[acetyl-CoA-carboxylase] synthetase/biotin operon repressor</fullName>
    </submittedName>
</protein>
<dbReference type="Pfam" id="PF03099">
    <property type="entry name" value="BPL_LplA_LipB"/>
    <property type="match status" value="1"/>
</dbReference>
<dbReference type="CDD" id="cd16442">
    <property type="entry name" value="BPL"/>
    <property type="match status" value="1"/>
</dbReference>
<dbReference type="OrthoDB" id="10250105at2759"/>
<keyword evidence="2" id="KW-0436">Ligase</keyword>
<dbReference type="InterPro" id="IPR004408">
    <property type="entry name" value="Biotin_CoA_COase_ligase"/>
</dbReference>
<evidence type="ECO:0000259" key="4">
    <source>
        <dbReference type="PROSITE" id="PS51733"/>
    </source>
</evidence>
<evidence type="ECO:0000256" key="1">
    <source>
        <dbReference type="ARBA" id="ARBA00009934"/>
    </source>
</evidence>
<dbReference type="InterPro" id="IPR004143">
    <property type="entry name" value="BPL_LPL_catalytic"/>
</dbReference>
<evidence type="ECO:0000313" key="6">
    <source>
        <dbReference type="Proteomes" id="UP000693970"/>
    </source>
</evidence>
<accession>A0A9K3LEM4</accession>
<dbReference type="EMBL" id="JAGRRH010000013">
    <property type="protein sequence ID" value="KAG7361055.1"/>
    <property type="molecule type" value="Genomic_DNA"/>
</dbReference>
<gene>
    <name evidence="5" type="ORF">IV203_036155</name>
</gene>
<dbReference type="GO" id="GO:0004077">
    <property type="term" value="F:biotin--[biotin carboxyl-carrier protein] ligase activity"/>
    <property type="evidence" value="ECO:0007669"/>
    <property type="project" value="InterPro"/>
</dbReference>